<dbReference type="EMBL" id="MRWQ01000021">
    <property type="protein sequence ID" value="OKL35498.1"/>
    <property type="molecule type" value="Genomic_DNA"/>
</dbReference>
<dbReference type="OrthoDB" id="2586028at2"/>
<gene>
    <name evidence="1" type="ORF">BLL40_15185</name>
</gene>
<dbReference type="AlphaFoldDB" id="A0A1Q5P012"/>
<reference evidence="1 2" key="1">
    <citation type="submission" date="2016-12" db="EMBL/GenBank/DDBJ databases">
        <title>Domibacillus sp. SAOS 44 whole genome sequencing.</title>
        <authorList>
            <person name="Verma A."/>
            <person name="Krishnamurthi S."/>
        </authorList>
    </citation>
    <scope>NUCLEOTIDE SEQUENCE [LARGE SCALE GENOMIC DNA]</scope>
    <source>
        <strain evidence="1 2">SAOS 44</strain>
    </source>
</reference>
<protein>
    <recommendedName>
        <fullName evidence="3">Programmed cell death protein 2 C-terminal domain-containing protein</fullName>
    </recommendedName>
</protein>
<keyword evidence="2" id="KW-1185">Reference proteome</keyword>
<sequence>MCSSQKSINGYKILEGKSEYSHFFGGKAFKTPLCPNCKKPMQLIMRFDTSDPALQSVHSILSSLPLVSCLNCSGCWETQFFKMEQEQVHLLSQNEEECWIADEEDQLPSPLPEVPLQLVPLLEEEIMKDDLSDEEIDFIFDQFGTNYIGRLFGGLMESEEDTREYECCYCGNPMMHLASITEDMSENSDLINAISFQFGEIILSFFLCTECNVMRTENLNS</sequence>
<dbReference type="Proteomes" id="UP000186524">
    <property type="component" value="Unassembled WGS sequence"/>
</dbReference>
<evidence type="ECO:0008006" key="3">
    <source>
        <dbReference type="Google" id="ProtNLM"/>
    </source>
</evidence>
<proteinExistence type="predicted"/>
<accession>A0A1Q5P012</accession>
<dbReference type="RefSeq" id="WP_073712711.1">
    <property type="nucleotide sequence ID" value="NZ_MRWQ01000021.1"/>
</dbReference>
<name>A0A1Q5P012_9BACI</name>
<evidence type="ECO:0000313" key="2">
    <source>
        <dbReference type="Proteomes" id="UP000186524"/>
    </source>
</evidence>
<organism evidence="1 2">
    <name type="scientific">Domibacillus mangrovi</name>
    <dbReference type="NCBI Taxonomy" id="1714354"/>
    <lineage>
        <taxon>Bacteria</taxon>
        <taxon>Bacillati</taxon>
        <taxon>Bacillota</taxon>
        <taxon>Bacilli</taxon>
        <taxon>Bacillales</taxon>
        <taxon>Bacillaceae</taxon>
        <taxon>Domibacillus</taxon>
    </lineage>
</organism>
<comment type="caution">
    <text evidence="1">The sequence shown here is derived from an EMBL/GenBank/DDBJ whole genome shotgun (WGS) entry which is preliminary data.</text>
</comment>
<evidence type="ECO:0000313" key="1">
    <source>
        <dbReference type="EMBL" id="OKL35498.1"/>
    </source>
</evidence>